<gene>
    <name evidence="2" type="ORF">SAMN05216186_11453</name>
</gene>
<accession>A0A1G9GZ13</accession>
<dbReference type="RefSeq" id="WP_084338021.1">
    <property type="nucleotide sequence ID" value="NZ_CBKZNZ010000044.1"/>
</dbReference>
<dbReference type="OrthoDB" id="71751at2"/>
<dbReference type="EMBL" id="FNFD01000014">
    <property type="protein sequence ID" value="SDL05899.1"/>
    <property type="molecule type" value="Genomic_DNA"/>
</dbReference>
<name>A0A1G9GZ13_9PSED</name>
<dbReference type="Proteomes" id="UP000198706">
    <property type="component" value="Unassembled WGS sequence"/>
</dbReference>
<sequence>MSPRFKVGDAVRWNSEAGWIEGRVTRVHTREIEFRGRTRHASEEEPQYEVTSDKTGHLAMHKETALKKIE</sequence>
<reference evidence="2 3" key="1">
    <citation type="submission" date="2016-10" db="EMBL/GenBank/DDBJ databases">
        <authorList>
            <person name="de Groot N.N."/>
        </authorList>
    </citation>
    <scope>NUCLEOTIDE SEQUENCE [LARGE SCALE GENOMIC DNA]</scope>
    <source>
        <strain evidence="2 3">JCM 21544</strain>
    </source>
</reference>
<dbReference type="Pfam" id="PF11160">
    <property type="entry name" value="Hva1_TUDOR"/>
    <property type="match status" value="1"/>
</dbReference>
<protein>
    <recommendedName>
        <fullName evidence="1">Hypervirulence associated protein TUDOR domain-containing protein</fullName>
    </recommendedName>
</protein>
<evidence type="ECO:0000313" key="2">
    <source>
        <dbReference type="EMBL" id="SDL05899.1"/>
    </source>
</evidence>
<evidence type="ECO:0000313" key="3">
    <source>
        <dbReference type="Proteomes" id="UP000198706"/>
    </source>
</evidence>
<evidence type="ECO:0000259" key="1">
    <source>
        <dbReference type="Pfam" id="PF11160"/>
    </source>
</evidence>
<keyword evidence="3" id="KW-1185">Reference proteome</keyword>
<dbReference type="Gene3D" id="2.30.30.1060">
    <property type="match status" value="1"/>
</dbReference>
<dbReference type="InterPro" id="IPR021331">
    <property type="entry name" value="Hva1_TUDOR"/>
</dbReference>
<organism evidence="2 3">
    <name type="scientific">Pseudomonas indica</name>
    <dbReference type="NCBI Taxonomy" id="137658"/>
    <lineage>
        <taxon>Bacteria</taxon>
        <taxon>Pseudomonadati</taxon>
        <taxon>Pseudomonadota</taxon>
        <taxon>Gammaproteobacteria</taxon>
        <taxon>Pseudomonadales</taxon>
        <taxon>Pseudomonadaceae</taxon>
        <taxon>Pseudomonas</taxon>
    </lineage>
</organism>
<dbReference type="AlphaFoldDB" id="A0A1G9GZ13"/>
<dbReference type="STRING" id="137658.SAMN05216186_11453"/>
<feature type="domain" description="Hypervirulence associated protein TUDOR" evidence="1">
    <location>
        <begin position="8"/>
        <end position="66"/>
    </location>
</feature>
<proteinExistence type="predicted"/>